<accession>A0A917WBH8</accession>
<evidence type="ECO:0000313" key="2">
    <source>
        <dbReference type="Proteomes" id="UP000649829"/>
    </source>
</evidence>
<proteinExistence type="predicted"/>
<dbReference type="RefSeq" id="WP_028285744.1">
    <property type="nucleotide sequence ID" value="NZ_BMLF01000001.1"/>
</dbReference>
<dbReference type="Pfam" id="PF07310">
    <property type="entry name" value="PAS_5"/>
    <property type="match status" value="1"/>
</dbReference>
<evidence type="ECO:0000313" key="1">
    <source>
        <dbReference type="EMBL" id="GGL88577.1"/>
    </source>
</evidence>
<reference evidence="1" key="2">
    <citation type="submission" date="2020-09" db="EMBL/GenBank/DDBJ databases">
        <authorList>
            <person name="Sun Q."/>
            <person name="Zhou Y."/>
        </authorList>
    </citation>
    <scope>NUCLEOTIDE SEQUENCE</scope>
    <source>
        <strain evidence="1">CGMCC 1.6293</strain>
    </source>
</reference>
<dbReference type="EMBL" id="BMLF01000001">
    <property type="protein sequence ID" value="GGL88577.1"/>
    <property type="molecule type" value="Genomic_DNA"/>
</dbReference>
<reference evidence="1" key="1">
    <citation type="journal article" date="2014" name="Int. J. Syst. Evol. Microbiol.">
        <title>Complete genome sequence of Corynebacterium casei LMG S-19264T (=DSM 44701T), isolated from a smear-ripened cheese.</title>
        <authorList>
            <consortium name="US DOE Joint Genome Institute (JGI-PGF)"/>
            <person name="Walter F."/>
            <person name="Albersmeier A."/>
            <person name="Kalinowski J."/>
            <person name="Ruckert C."/>
        </authorList>
    </citation>
    <scope>NUCLEOTIDE SEQUENCE</scope>
    <source>
        <strain evidence="1">CGMCC 1.6293</strain>
    </source>
</reference>
<keyword evidence="2" id="KW-1185">Reference proteome</keyword>
<organism evidence="1 2">
    <name type="scientific">Pseudooceanicola nanhaiensis</name>
    <dbReference type="NCBI Taxonomy" id="375761"/>
    <lineage>
        <taxon>Bacteria</taxon>
        <taxon>Pseudomonadati</taxon>
        <taxon>Pseudomonadota</taxon>
        <taxon>Alphaproteobacteria</taxon>
        <taxon>Rhodobacterales</taxon>
        <taxon>Paracoccaceae</taxon>
        <taxon>Pseudooceanicola</taxon>
    </lineage>
</organism>
<comment type="caution">
    <text evidence="1">The sequence shown here is derived from an EMBL/GenBank/DDBJ whole genome shotgun (WGS) entry which is preliminary data.</text>
</comment>
<dbReference type="InterPro" id="IPR009922">
    <property type="entry name" value="DUF1457"/>
</dbReference>
<name>A0A917WBH8_9RHOB</name>
<protein>
    <submittedName>
        <fullName evidence="1">PAS domain-containing protein</fullName>
    </submittedName>
</protein>
<sequence>MDKRNIIDMSAFLQDNRHPAIREVEGYWQALRAGRLVPRRSEVDPRGIERALEFAFILERIAPGLARMRIAGSHLSELMGMEVRGMPLSAFFTPDGRASCGEVLEQVFDTPAVAELKLEAERGMGKPAVEAKMLLLPLKSDLGDITRALGVLSTQGEIGRTPRRFDVMGQRISKLLDDTVAAPKVPAAPLTGFAEPAPQFSAAPRPGERAYLRLVQDDDAE</sequence>
<dbReference type="Proteomes" id="UP000649829">
    <property type="component" value="Unassembled WGS sequence"/>
</dbReference>
<dbReference type="AlphaFoldDB" id="A0A917WBH8"/>
<gene>
    <name evidence="1" type="ORF">GCM10011534_08370</name>
</gene>